<evidence type="ECO:0000313" key="9">
    <source>
        <dbReference type="EMBL" id="SOD90528.1"/>
    </source>
</evidence>
<dbReference type="InterPro" id="IPR043129">
    <property type="entry name" value="ATPase_NBD"/>
</dbReference>
<dbReference type="CDD" id="cd24048">
    <property type="entry name" value="ASKHA_NBD_FtsA"/>
    <property type="match status" value="1"/>
</dbReference>
<dbReference type="PANTHER" id="PTHR32432">
    <property type="entry name" value="CELL DIVISION PROTEIN FTSA-RELATED"/>
    <property type="match status" value="1"/>
</dbReference>
<dbReference type="InterPro" id="IPR050696">
    <property type="entry name" value="FtsA/MreB"/>
</dbReference>
<evidence type="ECO:0000256" key="2">
    <source>
        <dbReference type="ARBA" id="ARBA00022618"/>
    </source>
</evidence>
<evidence type="ECO:0000256" key="5">
    <source>
        <dbReference type="HAMAP-Rule" id="MF_02033"/>
    </source>
</evidence>
<comment type="similarity">
    <text evidence="5 6">Belongs to the FtsA/MreB family.</text>
</comment>
<dbReference type="RefSeq" id="WP_245913340.1">
    <property type="nucleotide sequence ID" value="NZ_OCNJ01000001.1"/>
</dbReference>
<dbReference type="GO" id="GO:0009898">
    <property type="term" value="C:cytoplasmic side of plasma membrane"/>
    <property type="evidence" value="ECO:0007669"/>
    <property type="project" value="UniProtKB-UniRule"/>
</dbReference>
<accession>A0A286G4V3</accession>
<dbReference type="SMART" id="SM00842">
    <property type="entry name" value="FtsA"/>
    <property type="match status" value="1"/>
</dbReference>
<dbReference type="PANTHER" id="PTHR32432:SF4">
    <property type="entry name" value="CELL DIVISION PROTEIN FTSA"/>
    <property type="match status" value="1"/>
</dbReference>
<keyword evidence="2 5" id="KW-0132">Cell division</keyword>
<dbReference type="Proteomes" id="UP000219621">
    <property type="component" value="Unassembled WGS sequence"/>
</dbReference>
<evidence type="ECO:0000256" key="3">
    <source>
        <dbReference type="ARBA" id="ARBA00023136"/>
    </source>
</evidence>
<comment type="function">
    <text evidence="5 6">Cell division protein that is involved in the assembly of the Z ring. May serve as a membrane anchor for the Z ring.</text>
</comment>
<dbReference type="Pfam" id="PF14450">
    <property type="entry name" value="FtsA"/>
    <property type="match status" value="2"/>
</dbReference>
<evidence type="ECO:0000256" key="1">
    <source>
        <dbReference type="ARBA" id="ARBA00022475"/>
    </source>
</evidence>
<evidence type="ECO:0000256" key="4">
    <source>
        <dbReference type="ARBA" id="ARBA00023306"/>
    </source>
</evidence>
<dbReference type="Gene3D" id="3.30.420.40">
    <property type="match status" value="2"/>
</dbReference>
<evidence type="ECO:0000256" key="6">
    <source>
        <dbReference type="PIRNR" id="PIRNR003101"/>
    </source>
</evidence>
<gene>
    <name evidence="5" type="primary">ftsA</name>
    <name evidence="9" type="ORF">SAMN05421508_101573</name>
</gene>
<organism evidence="9 10">
    <name type="scientific">Caenispirillum bisanense</name>
    <dbReference type="NCBI Taxonomy" id="414052"/>
    <lineage>
        <taxon>Bacteria</taxon>
        <taxon>Pseudomonadati</taxon>
        <taxon>Pseudomonadota</taxon>
        <taxon>Alphaproteobacteria</taxon>
        <taxon>Rhodospirillales</taxon>
        <taxon>Novispirillaceae</taxon>
        <taxon>Caenispirillum</taxon>
    </lineage>
</organism>
<dbReference type="PIRSF" id="PIRSF003101">
    <property type="entry name" value="FtsA"/>
    <property type="match status" value="1"/>
</dbReference>
<feature type="region of interest" description="Disordered" evidence="7">
    <location>
        <begin position="391"/>
        <end position="424"/>
    </location>
</feature>
<evidence type="ECO:0000256" key="7">
    <source>
        <dbReference type="SAM" id="MobiDB-lite"/>
    </source>
</evidence>
<reference evidence="9 10" key="1">
    <citation type="submission" date="2017-09" db="EMBL/GenBank/DDBJ databases">
        <authorList>
            <person name="Ehlers B."/>
            <person name="Leendertz F.H."/>
        </authorList>
    </citation>
    <scope>NUCLEOTIDE SEQUENCE [LARGE SCALE GENOMIC DNA]</scope>
    <source>
        <strain evidence="9 10">USBA 140</strain>
    </source>
</reference>
<proteinExistence type="inferred from homology"/>
<keyword evidence="3 5" id="KW-0472">Membrane</keyword>
<dbReference type="Pfam" id="PF02491">
    <property type="entry name" value="SHS2_FTSA"/>
    <property type="match status" value="1"/>
</dbReference>
<comment type="subcellular location">
    <subcellularLocation>
        <location evidence="5">Cell membrane</location>
        <topology evidence="5">Peripheral membrane protein</topology>
        <orientation evidence="5">Cytoplasmic side</orientation>
    </subcellularLocation>
    <text evidence="5">Localizes to the Z ring in an FtsZ-dependent manner. Targeted to the membrane through a conserved C-terminal amphipathic helix.</text>
</comment>
<sequence>MPSKAKTRTGTIAALDVGTTKVACFIAHADDDGSLRVLGVGHHRSRGMRGGQVANMEELEGSIRAAVDAAEQMANQRVEKVLVNVSGGQPRSQKVEVDLAVAGHEIRERDVRRILEAGRAHHVGEDRELVHCIPIGYTIDGTPGIVDPRGMYGDRLGVDIHLVSAAAGAVRNLSTVVERSHLEIEARVVSPYASGLACAVEDEKEMGVTVIDMGGGTTTIAVFQDGHIVYVDSVGVGGNHVTNDIAKGLSTPVANAERLKTVYGSVIATPADDRDLLKVPLVGEEDDTTPNEVPRSMLVHIVRPRVEETLELVRQHLDQAGLLKAVGPRCVVTGGASQLAGLRDLAETILEKQVRLGRPLRIKGLPESVSGPAFSTVAGLVRYAAYDHVETPQQAEPDEPAAAAGKARGARKGKTKGRSGSGVGAGIARISQWLRENF</sequence>
<dbReference type="AlphaFoldDB" id="A0A286G4V3"/>
<dbReference type="GO" id="GO:0043093">
    <property type="term" value="P:FtsZ-dependent cytokinesis"/>
    <property type="evidence" value="ECO:0007669"/>
    <property type="project" value="UniProtKB-UniRule"/>
</dbReference>
<dbReference type="SUPFAM" id="SSF53067">
    <property type="entry name" value="Actin-like ATPase domain"/>
    <property type="match status" value="2"/>
</dbReference>
<protein>
    <recommendedName>
        <fullName evidence="5 6">Cell division protein FtsA</fullName>
    </recommendedName>
</protein>
<dbReference type="EMBL" id="OCNJ01000001">
    <property type="protein sequence ID" value="SOD90528.1"/>
    <property type="molecule type" value="Genomic_DNA"/>
</dbReference>
<keyword evidence="10" id="KW-1185">Reference proteome</keyword>
<dbReference type="NCBIfam" id="TIGR01174">
    <property type="entry name" value="ftsA"/>
    <property type="match status" value="1"/>
</dbReference>
<keyword evidence="4 5" id="KW-0131">Cell cycle</keyword>
<evidence type="ECO:0000313" key="10">
    <source>
        <dbReference type="Proteomes" id="UP000219621"/>
    </source>
</evidence>
<name>A0A286G4V3_9PROT</name>
<dbReference type="GO" id="GO:0032153">
    <property type="term" value="C:cell division site"/>
    <property type="evidence" value="ECO:0007669"/>
    <property type="project" value="UniProtKB-UniRule"/>
</dbReference>
<feature type="compositionally biased region" description="Basic residues" evidence="7">
    <location>
        <begin position="408"/>
        <end position="417"/>
    </location>
</feature>
<keyword evidence="1 5" id="KW-1003">Cell membrane</keyword>
<feature type="domain" description="SHS2" evidence="8">
    <location>
        <begin position="12"/>
        <end position="198"/>
    </location>
</feature>
<dbReference type="InterPro" id="IPR003494">
    <property type="entry name" value="SHS2_FtsA"/>
</dbReference>
<comment type="subunit">
    <text evidence="5">Self-interacts. Interacts with FtsZ.</text>
</comment>
<dbReference type="HAMAP" id="MF_02033">
    <property type="entry name" value="FtsA"/>
    <property type="match status" value="1"/>
</dbReference>
<dbReference type="InterPro" id="IPR020823">
    <property type="entry name" value="Cell_div_FtsA"/>
</dbReference>
<evidence type="ECO:0000259" key="8">
    <source>
        <dbReference type="SMART" id="SM00842"/>
    </source>
</evidence>